<dbReference type="InterPro" id="IPR005483">
    <property type="entry name" value="CPSase_dom"/>
</dbReference>
<evidence type="ECO:0000256" key="8">
    <source>
        <dbReference type="ARBA" id="ARBA00022723"/>
    </source>
</evidence>
<dbReference type="EC" id="6.3.5.5" evidence="4"/>
<dbReference type="PANTHER" id="PTHR11405">
    <property type="entry name" value="CARBAMOYLTRANSFERASE FAMILY MEMBER"/>
    <property type="match status" value="1"/>
</dbReference>
<evidence type="ECO:0000256" key="12">
    <source>
        <dbReference type="ARBA" id="ARBA00023211"/>
    </source>
</evidence>
<evidence type="ECO:0000256" key="9">
    <source>
        <dbReference type="ARBA" id="ARBA00022737"/>
    </source>
</evidence>
<dbReference type="STRING" id="453591.Igni_1399"/>
<gene>
    <name evidence="23" type="ordered locus">Igni_1399</name>
</gene>
<dbReference type="GO" id="GO:0046872">
    <property type="term" value="F:metal ion binding"/>
    <property type="evidence" value="ECO:0007669"/>
    <property type="project" value="UniProtKB-KW"/>
</dbReference>
<evidence type="ECO:0000256" key="1">
    <source>
        <dbReference type="ARBA" id="ARBA00004812"/>
    </source>
</evidence>
<evidence type="ECO:0000256" key="3">
    <source>
        <dbReference type="ARBA" id="ARBA00009799"/>
    </source>
</evidence>
<evidence type="ECO:0000256" key="17">
    <source>
        <dbReference type="ARBA" id="ARBA00062056"/>
    </source>
</evidence>
<dbReference type="InterPro" id="IPR013815">
    <property type="entry name" value="ATP_grasp_subdomain_1"/>
</dbReference>
<reference evidence="23 24" key="1">
    <citation type="journal article" date="2008" name="Genome Biol.">
        <title>A genomic analysis of the archaeal system Ignicoccus hospitalis-Nanoarchaeum equitans.</title>
        <authorList>
            <person name="Podar M."/>
            <person name="Anderson I."/>
            <person name="Makarova K.S."/>
            <person name="Elkins J.G."/>
            <person name="Ivanova N."/>
            <person name="Wall M.A."/>
            <person name="Lykidis A."/>
            <person name="Mavromatis K."/>
            <person name="Sun H."/>
            <person name="Hudson M.E."/>
            <person name="Chen W."/>
            <person name="Deciu C."/>
            <person name="Hutchison D."/>
            <person name="Eads J.R."/>
            <person name="Anderson A."/>
            <person name="Fernandes F."/>
            <person name="Szeto E."/>
            <person name="Lapidus A."/>
            <person name="Kyrpides N.C."/>
            <person name="Saier M.H.Jr."/>
            <person name="Richardson P.M."/>
            <person name="Rachel R."/>
            <person name="Huber H."/>
            <person name="Eisen J.A."/>
            <person name="Koonin E.V."/>
            <person name="Keller M."/>
            <person name="Stetter K.O."/>
        </authorList>
    </citation>
    <scope>NUCLEOTIDE SEQUENCE [LARGE SCALE GENOMIC DNA]</scope>
    <source>
        <strain evidence="24">KIN4/I / DSM 18386 / JCM 14125</strain>
    </source>
</reference>
<keyword evidence="9" id="KW-0677">Repeat</keyword>
<evidence type="ECO:0000259" key="22">
    <source>
        <dbReference type="PROSITE" id="PS51855"/>
    </source>
</evidence>
<feature type="domain" description="ATP-grasp" evidence="21">
    <location>
        <begin position="657"/>
        <end position="846"/>
    </location>
</feature>
<comment type="catalytic activity">
    <reaction evidence="15">
        <text>hydrogencarbonate + L-glutamine + 2 ATP + H2O = carbamoyl phosphate + L-glutamate + 2 ADP + phosphate + 2 H(+)</text>
        <dbReference type="Rhea" id="RHEA:18633"/>
        <dbReference type="ChEBI" id="CHEBI:15377"/>
        <dbReference type="ChEBI" id="CHEBI:15378"/>
        <dbReference type="ChEBI" id="CHEBI:17544"/>
        <dbReference type="ChEBI" id="CHEBI:29985"/>
        <dbReference type="ChEBI" id="CHEBI:30616"/>
        <dbReference type="ChEBI" id="CHEBI:43474"/>
        <dbReference type="ChEBI" id="CHEBI:58228"/>
        <dbReference type="ChEBI" id="CHEBI:58359"/>
        <dbReference type="ChEBI" id="CHEBI:456216"/>
        <dbReference type="EC" id="6.3.5.5"/>
    </reaction>
</comment>
<keyword evidence="8" id="KW-0479">Metal-binding</keyword>
<dbReference type="SUPFAM" id="SSF48108">
    <property type="entry name" value="Carbamoyl phosphate synthetase, large subunit connection domain"/>
    <property type="match status" value="1"/>
</dbReference>
<dbReference type="NCBIfam" id="NF003671">
    <property type="entry name" value="PRK05294.1"/>
    <property type="match status" value="1"/>
</dbReference>
<comment type="pathway">
    <text evidence="1">Pyrimidine metabolism; UMP biosynthesis via de novo pathway; (S)-dihydroorotate from bicarbonate: step 1/3.</text>
</comment>
<dbReference type="PANTHER" id="PTHR11405:SF53">
    <property type="entry name" value="CARBAMOYL-PHOSPHATE SYNTHASE [AMMONIA], MITOCHONDRIAL"/>
    <property type="match status" value="1"/>
</dbReference>
<organism evidence="23 24">
    <name type="scientific">Ignicoccus hospitalis (strain KIN4/I / DSM 18386 / JCM 14125)</name>
    <dbReference type="NCBI Taxonomy" id="453591"/>
    <lineage>
        <taxon>Archaea</taxon>
        <taxon>Thermoproteota</taxon>
        <taxon>Thermoprotei</taxon>
        <taxon>Desulfurococcales</taxon>
        <taxon>Desulfurococcaceae</taxon>
        <taxon>Ignicoccus</taxon>
    </lineage>
</organism>
<keyword evidence="10 20" id="KW-0547">Nucleotide-binding</keyword>
<proteinExistence type="inferred from homology"/>
<feature type="domain" description="ATP-grasp" evidence="21">
    <location>
        <begin position="130"/>
        <end position="324"/>
    </location>
</feature>
<dbReference type="GO" id="GO:0006541">
    <property type="term" value="P:glutamine metabolic process"/>
    <property type="evidence" value="ECO:0007669"/>
    <property type="project" value="TreeGrafter"/>
</dbReference>
<dbReference type="GO" id="GO:0005524">
    <property type="term" value="F:ATP binding"/>
    <property type="evidence" value="ECO:0007669"/>
    <property type="project" value="UniProtKB-UniRule"/>
</dbReference>
<dbReference type="Pfam" id="PF02787">
    <property type="entry name" value="CPSase_L_D3"/>
    <property type="match status" value="1"/>
</dbReference>
<comment type="pathway">
    <text evidence="2">Amino-acid biosynthesis; L-arginine biosynthesis; carbamoyl phosphate from bicarbonate: step 1/1.</text>
</comment>
<dbReference type="InterPro" id="IPR006275">
    <property type="entry name" value="CPSase_lsu"/>
</dbReference>
<dbReference type="InterPro" id="IPR005480">
    <property type="entry name" value="CPSase_lsu_oligo"/>
</dbReference>
<dbReference type="OrthoDB" id="85487at2157"/>
<dbReference type="HOGENOM" id="CLU_000513_1_3_2"/>
<accession>A8ACC3</accession>
<comment type="catalytic activity">
    <reaction evidence="14">
        <text>hydrogencarbonate + NH4(+) + 2 ATP = carbamoyl phosphate + 2 ADP + phosphate + 2 H(+)</text>
        <dbReference type="Rhea" id="RHEA:18029"/>
        <dbReference type="ChEBI" id="CHEBI:15378"/>
        <dbReference type="ChEBI" id="CHEBI:17544"/>
        <dbReference type="ChEBI" id="CHEBI:28938"/>
        <dbReference type="ChEBI" id="CHEBI:30616"/>
        <dbReference type="ChEBI" id="CHEBI:43474"/>
        <dbReference type="ChEBI" id="CHEBI:58228"/>
        <dbReference type="ChEBI" id="CHEBI:456216"/>
        <dbReference type="EC" id="6.3.4.16"/>
    </reaction>
</comment>
<evidence type="ECO:0000256" key="2">
    <source>
        <dbReference type="ARBA" id="ARBA00005077"/>
    </source>
</evidence>
<dbReference type="FunFam" id="3.30.1490.20:FF:000001">
    <property type="entry name" value="Carbamoyl-phosphate synthase large chain"/>
    <property type="match status" value="1"/>
</dbReference>
<evidence type="ECO:0000256" key="14">
    <source>
        <dbReference type="ARBA" id="ARBA00047359"/>
    </source>
</evidence>
<evidence type="ECO:0000256" key="6">
    <source>
        <dbReference type="ARBA" id="ARBA00022598"/>
    </source>
</evidence>
<dbReference type="InterPro" id="IPR036897">
    <property type="entry name" value="CarbamoylP_synth_lsu_oligo_sf"/>
</dbReference>
<dbReference type="FunFam" id="3.40.50.20:FF:000001">
    <property type="entry name" value="Carbamoyl-phosphate synthase large chain"/>
    <property type="match status" value="2"/>
</dbReference>
<comment type="subunit">
    <text evidence="17">Composed of two chains; the small (or glutamine) chain promotes the hydrolysis of glutamine to ammonia, which is used by the large (or ammonia) chain to synthesize carbamoyl phosphate. Tetramer of heterodimers (alpha,beta)4.</text>
</comment>
<evidence type="ECO:0000256" key="5">
    <source>
        <dbReference type="ARBA" id="ARBA00022571"/>
    </source>
</evidence>
<dbReference type="SUPFAM" id="SSF56059">
    <property type="entry name" value="Glutathione synthetase ATP-binding domain-like"/>
    <property type="match status" value="2"/>
</dbReference>
<dbReference type="InterPro" id="IPR011761">
    <property type="entry name" value="ATP-grasp"/>
</dbReference>
<dbReference type="NCBIfam" id="TIGR01369">
    <property type="entry name" value="CPSaseII_lrg"/>
    <property type="match status" value="1"/>
</dbReference>
<dbReference type="AlphaFoldDB" id="A8ACC3"/>
<evidence type="ECO:0000313" key="24">
    <source>
        <dbReference type="Proteomes" id="UP000000262"/>
    </source>
</evidence>
<protein>
    <recommendedName>
        <fullName evidence="18">Carbamoyl phosphate synthase large chain, N-terminal section</fullName>
        <ecNumber evidence="13">6.3.4.16</ecNumber>
        <ecNumber evidence="4">6.3.5.5</ecNumber>
    </recommendedName>
    <alternativeName>
        <fullName evidence="19">Carbamoyl phosphate synthetase ammonia chain</fullName>
    </alternativeName>
</protein>
<feature type="domain" description="MGS-like" evidence="22">
    <location>
        <begin position="914"/>
        <end position="1047"/>
    </location>
</feature>
<evidence type="ECO:0000256" key="15">
    <source>
        <dbReference type="ARBA" id="ARBA00048816"/>
    </source>
</evidence>
<dbReference type="FunFam" id="3.30.470.20:FF:000001">
    <property type="entry name" value="Carbamoyl-phosphate synthase large chain"/>
    <property type="match status" value="1"/>
</dbReference>
<evidence type="ECO:0000313" key="23">
    <source>
        <dbReference type="EMBL" id="ABU82575.1"/>
    </source>
</evidence>
<keyword evidence="7" id="KW-0028">Amino-acid biosynthesis</keyword>
<dbReference type="Gene3D" id="3.30.470.20">
    <property type="entry name" value="ATP-grasp fold, B domain"/>
    <property type="match status" value="2"/>
</dbReference>
<evidence type="ECO:0000256" key="4">
    <source>
        <dbReference type="ARBA" id="ARBA00012738"/>
    </source>
</evidence>
<keyword evidence="11 20" id="KW-0067">ATP-binding</keyword>
<evidence type="ECO:0000256" key="13">
    <source>
        <dbReference type="ARBA" id="ARBA00044063"/>
    </source>
</evidence>
<dbReference type="PRINTS" id="PR00098">
    <property type="entry name" value="CPSASE"/>
</dbReference>
<dbReference type="InterPro" id="IPR011607">
    <property type="entry name" value="MGS-like_dom"/>
</dbReference>
<evidence type="ECO:0000256" key="16">
    <source>
        <dbReference type="ARBA" id="ARBA00057223"/>
    </source>
</evidence>
<dbReference type="Gene3D" id="3.30.1490.20">
    <property type="entry name" value="ATP-grasp fold, A domain"/>
    <property type="match status" value="1"/>
</dbReference>
<dbReference type="GO" id="GO:0004088">
    <property type="term" value="F:carbamoyl-phosphate synthase (glutamine-hydrolyzing) activity"/>
    <property type="evidence" value="ECO:0007669"/>
    <property type="project" value="UniProtKB-EC"/>
</dbReference>
<dbReference type="Gene3D" id="3.40.50.20">
    <property type="match status" value="2"/>
</dbReference>
<evidence type="ECO:0000256" key="19">
    <source>
        <dbReference type="ARBA" id="ARBA00083945"/>
    </source>
</evidence>
<evidence type="ECO:0000256" key="11">
    <source>
        <dbReference type="ARBA" id="ARBA00022840"/>
    </source>
</evidence>
<dbReference type="GeneID" id="5561864"/>
<dbReference type="SMART" id="SM01096">
    <property type="entry name" value="CPSase_L_D3"/>
    <property type="match status" value="1"/>
</dbReference>
<dbReference type="PROSITE" id="PS00867">
    <property type="entry name" value="CPSASE_2"/>
    <property type="match status" value="1"/>
</dbReference>
<comment type="function">
    <text evidence="16">Large subunit of the glutamine-dependent carbamoyl phosphate synthetase (CPSase). CPSase catalyzes the formation of carbamoyl phosphate from the ammonia moiety of glutamine, carbonate, and phosphate donated by ATP, constituting the first step of 2 biosynthetic pathways, one leading to arginine and/or urea and the other to pyrimidine nucleotides. The large subunit (synthetase) binds the substrates ammonia (free or transferred from glutamine from the small subunit), hydrogencarbonate and ATP and carries out an ATP-coupled ligase reaction, activating hydrogencarbonate by forming carboxy phosphate which reacts with ammonia to form carbamoyl phosphate.</text>
</comment>
<keyword evidence="5" id="KW-0055">Arginine biosynthesis</keyword>
<comment type="similarity">
    <text evidence="3">Belongs to the CarB family.</text>
</comment>
<dbReference type="EMBL" id="CP000816">
    <property type="protein sequence ID" value="ABU82575.1"/>
    <property type="molecule type" value="Genomic_DNA"/>
</dbReference>
<dbReference type="SUPFAM" id="SSF52440">
    <property type="entry name" value="PreATP-grasp domain"/>
    <property type="match status" value="2"/>
</dbReference>
<dbReference type="EC" id="6.3.4.16" evidence="13"/>
<evidence type="ECO:0000256" key="7">
    <source>
        <dbReference type="ARBA" id="ARBA00022605"/>
    </source>
</evidence>
<keyword evidence="24" id="KW-1185">Reference proteome</keyword>
<keyword evidence="12" id="KW-0464">Manganese</keyword>
<evidence type="ECO:0000256" key="10">
    <source>
        <dbReference type="ARBA" id="ARBA00022741"/>
    </source>
</evidence>
<name>A8ACC3_IGNH4</name>
<dbReference type="GO" id="GO:0004087">
    <property type="term" value="F:carbamoyl-phosphate synthase (ammonia) activity"/>
    <property type="evidence" value="ECO:0007669"/>
    <property type="project" value="UniProtKB-EC"/>
</dbReference>
<dbReference type="InterPro" id="IPR005479">
    <property type="entry name" value="CPAse_ATP-bd"/>
</dbReference>
<sequence>MNDLRSVLIIGSGAIKIGEAAEFDYSTSQALKALREEGIETILVNPNVATVQTTKEMSDKLYFVPLRRDILEKIIEAERPDGILIGFGGQTALTLGVELWESGVLQKYGVKVIGTPIEGIKKATDKTLFAKTMKENGIPMPPSEAASNVDEALEIAERLGYPVIVRIAFTLGGKGSFIAWNRRELEKWVVRAFAQSAVGRVLVEKYLHHWKEIEFEVVRDAYNNSVAVACLENLDPMGVHTGDSVVIAPCQTLTNREYQILRDASIRVAEVIGLVGEGNVQLALDPRGETYYVIETNPRMSRSSALASKATGYPLAYVAAKLALGYKLWEILNKVTGATCACFEPSLDYVVIKVPRWDLDKFEGVEKSLDSEMKSVGEVMAIGRNVAEALQKAFRMLDIGVEGITDFEPIKVKSKEEALEKLRKREPYWPLYAAKAIYEGATLDEVHEAYGVDKYFLHWIKEVVEQKKEIERSAADYEYSKILGFSDKELKVDIRTGLLPKVKRIDTLAAEWPAVTNYLYLTYDGTEDDVKFTDKRYKTMVLGAGVFKIGISVEFDWAVVSLVRSLRKYGAEEVITLNYNPETVSTDWDESDKLYFEEITEETVYKVVEKERPWGVIAFAGGQIANKIYKKIEALGVPLLGTPGRSVDTAEDRKKFSDLLDKLNIKQPRWVSASSMEELKKFVDEVGFPVIVRPSYVLSGSAMKVVWSWEELVEFVRKASEVSREHPVVVSEFFVGAREAEVDAVSDSASVVAVPLSHVEPAGVHSGDSTMVTPARLEDEVVNKMLDISLTLARELEIRGPFNIQFLVKNNDPYVIELNLRASRSMPFSSKSRNVNLMELSAKVVVEGTLGLGEGVYVPPTKVWGVKSPQFSWTQLKGAYPDLGPEMRSTGEVAAFSRSYEDALILSWLSAVPNDIPNKDKKVLVYSLEVFDEDRTKAKEAADAMSELGYHVITLEGVEVKGYEPYDSSKIKEMLVKREIGLVITSGSNRSVDYVVRRTAVDMNVPLVLNSYLGAELSKAFIKVYEKYGALDPARLEIKEYGELLGS</sequence>
<dbReference type="InterPro" id="IPR016185">
    <property type="entry name" value="PreATP-grasp_dom_sf"/>
</dbReference>
<evidence type="ECO:0000259" key="21">
    <source>
        <dbReference type="PROSITE" id="PS50975"/>
    </source>
</evidence>
<dbReference type="Proteomes" id="UP000000262">
    <property type="component" value="Chromosome"/>
</dbReference>
<evidence type="ECO:0000256" key="18">
    <source>
        <dbReference type="ARBA" id="ARBA00071108"/>
    </source>
</evidence>
<dbReference type="GO" id="GO:0005737">
    <property type="term" value="C:cytoplasm"/>
    <property type="evidence" value="ECO:0007669"/>
    <property type="project" value="TreeGrafter"/>
</dbReference>
<dbReference type="PROSITE" id="PS00866">
    <property type="entry name" value="CPSASE_1"/>
    <property type="match status" value="1"/>
</dbReference>
<dbReference type="PhylomeDB" id="A8ACC3"/>
<dbReference type="PROSITE" id="PS50975">
    <property type="entry name" value="ATP_GRASP"/>
    <property type="match status" value="2"/>
</dbReference>
<dbReference type="InterPro" id="IPR058047">
    <property type="entry name" value="CPSase_preATP-grasp"/>
</dbReference>
<dbReference type="UniPathway" id="UPA00068">
    <property type="reaction ID" value="UER00171"/>
</dbReference>
<dbReference type="PROSITE" id="PS51855">
    <property type="entry name" value="MGS"/>
    <property type="match status" value="1"/>
</dbReference>
<dbReference type="KEGG" id="iho:Igni_1399"/>
<dbReference type="Gene3D" id="1.10.1030.10">
    <property type="entry name" value="Carbamoyl-phosphate synthetase, large subunit oligomerisation domain"/>
    <property type="match status" value="1"/>
</dbReference>
<evidence type="ECO:0000256" key="20">
    <source>
        <dbReference type="PROSITE-ProRule" id="PRU00409"/>
    </source>
</evidence>
<dbReference type="FunFam" id="3.30.470.20:FF:000026">
    <property type="entry name" value="Carbamoyl-phosphate synthase large chain"/>
    <property type="match status" value="1"/>
</dbReference>
<dbReference type="GO" id="GO:0006526">
    <property type="term" value="P:L-arginine biosynthetic process"/>
    <property type="evidence" value="ECO:0007669"/>
    <property type="project" value="UniProtKB-UniPathway"/>
</dbReference>
<dbReference type="RefSeq" id="WP_012123539.1">
    <property type="nucleotide sequence ID" value="NC_009776.1"/>
</dbReference>
<dbReference type="Pfam" id="PF02786">
    <property type="entry name" value="CPSase_L_D2"/>
    <property type="match status" value="2"/>
</dbReference>
<dbReference type="Pfam" id="PF25596">
    <property type="entry name" value="CPSase_L_D1"/>
    <property type="match status" value="2"/>
</dbReference>
<dbReference type="NCBIfam" id="NF009455">
    <property type="entry name" value="PRK12815.1"/>
    <property type="match status" value="1"/>
</dbReference>
<dbReference type="eggNOG" id="arCOG01594">
    <property type="taxonomic scope" value="Archaea"/>
</dbReference>
<keyword evidence="6" id="KW-0436">Ligase</keyword>